<keyword evidence="3" id="KW-1185">Reference proteome</keyword>
<accession>A0A6A4I9J8</accession>
<feature type="compositionally biased region" description="Polar residues" evidence="1">
    <location>
        <begin position="124"/>
        <end position="138"/>
    </location>
</feature>
<protein>
    <submittedName>
        <fullName evidence="2">Uncharacterized protein</fullName>
    </submittedName>
</protein>
<organism evidence="2 3">
    <name type="scientific">Gymnopus androsaceus JB14</name>
    <dbReference type="NCBI Taxonomy" id="1447944"/>
    <lineage>
        <taxon>Eukaryota</taxon>
        <taxon>Fungi</taxon>
        <taxon>Dikarya</taxon>
        <taxon>Basidiomycota</taxon>
        <taxon>Agaricomycotina</taxon>
        <taxon>Agaricomycetes</taxon>
        <taxon>Agaricomycetidae</taxon>
        <taxon>Agaricales</taxon>
        <taxon>Marasmiineae</taxon>
        <taxon>Omphalotaceae</taxon>
        <taxon>Gymnopus</taxon>
    </lineage>
</organism>
<feature type="region of interest" description="Disordered" evidence="1">
    <location>
        <begin position="76"/>
        <end position="167"/>
    </location>
</feature>
<reference evidence="2" key="1">
    <citation type="journal article" date="2019" name="Environ. Microbiol.">
        <title>Fungal ecological strategies reflected in gene transcription - a case study of two litter decomposers.</title>
        <authorList>
            <person name="Barbi F."/>
            <person name="Kohler A."/>
            <person name="Barry K."/>
            <person name="Baskaran P."/>
            <person name="Daum C."/>
            <person name="Fauchery L."/>
            <person name="Ihrmark K."/>
            <person name="Kuo A."/>
            <person name="LaButti K."/>
            <person name="Lipzen A."/>
            <person name="Morin E."/>
            <person name="Grigoriev I.V."/>
            <person name="Henrissat B."/>
            <person name="Lindahl B."/>
            <person name="Martin F."/>
        </authorList>
    </citation>
    <scope>NUCLEOTIDE SEQUENCE</scope>
    <source>
        <strain evidence="2">JB14</strain>
    </source>
</reference>
<feature type="compositionally biased region" description="Polar residues" evidence="1">
    <location>
        <begin position="84"/>
        <end position="95"/>
    </location>
</feature>
<dbReference type="Proteomes" id="UP000799118">
    <property type="component" value="Unassembled WGS sequence"/>
</dbReference>
<proteinExistence type="predicted"/>
<dbReference type="AlphaFoldDB" id="A0A6A4I9J8"/>
<evidence type="ECO:0000313" key="3">
    <source>
        <dbReference type="Proteomes" id="UP000799118"/>
    </source>
</evidence>
<sequence>MSAPASIDQACPLCALMWCTHCHPEADARPDFSSYRSNDFQAPEWQRYTQLPGEPFQSMDCSIQATPQHHPYSMEAARAHGSCGQRSGSQGNSHSAVRAAECTSSQYDPAPYPASPAHRFPQSRPWSDSQSAACTPNYISPTQSIQSTLSPPSLTPNTPSDSQDNYTSLPRVHLTKSLRCPGPSLHTIVVVATNEHILVDPDQEVMLKVNTKRTNDLYVRIVEKHFPTDNPGIVIRNVGVLPVVRVRVQLEPREA</sequence>
<feature type="compositionally biased region" description="Low complexity" evidence="1">
    <location>
        <begin position="139"/>
        <end position="160"/>
    </location>
</feature>
<evidence type="ECO:0000313" key="2">
    <source>
        <dbReference type="EMBL" id="KAE9406670.1"/>
    </source>
</evidence>
<name>A0A6A4I9J8_9AGAR</name>
<gene>
    <name evidence="2" type="ORF">BT96DRAFT_933874</name>
</gene>
<evidence type="ECO:0000256" key="1">
    <source>
        <dbReference type="SAM" id="MobiDB-lite"/>
    </source>
</evidence>
<dbReference type="EMBL" id="ML769400">
    <property type="protein sequence ID" value="KAE9406670.1"/>
    <property type="molecule type" value="Genomic_DNA"/>
</dbReference>